<dbReference type="OrthoDB" id="29098at2759"/>
<comment type="function">
    <text evidence="4">Non catalytic subunit of RNase H2, an endonuclease that specifically degrades the RNA of RNA:DNA hybrids. Participates in DNA replication, possibly by mediating the removal of lagging-strand Okazaki fragment RNA primers during DNA replication. Mediates the excision of single ribonucleotides from DNA:RNA duplexes.</text>
</comment>
<evidence type="ECO:0000256" key="3">
    <source>
        <dbReference type="ARBA" id="ARBA00023242"/>
    </source>
</evidence>
<evidence type="ECO:0000259" key="8">
    <source>
        <dbReference type="Pfam" id="PF17745"/>
    </source>
</evidence>
<dbReference type="AlphaFoldDB" id="A0A1E3Q0L5"/>
<evidence type="ECO:0000256" key="1">
    <source>
        <dbReference type="ARBA" id="ARBA00004123"/>
    </source>
</evidence>
<keyword evidence="10" id="KW-1185">Reference proteome</keyword>
<dbReference type="InterPro" id="IPR040456">
    <property type="entry name" value="RNase_H2_suB"/>
</dbReference>
<dbReference type="PANTHER" id="PTHR13383">
    <property type="entry name" value="RIBONUCLEASE H2 SUBUNIT B"/>
    <property type="match status" value="1"/>
</dbReference>
<feature type="domain" description="Rnh202 triple barrel" evidence="8">
    <location>
        <begin position="17"/>
        <end position="101"/>
    </location>
</feature>
<feature type="compositionally biased region" description="Basic and acidic residues" evidence="6">
    <location>
        <begin position="276"/>
        <end position="288"/>
    </location>
</feature>
<accession>A0A1E3Q0L5</accession>
<reference evidence="9 10" key="1">
    <citation type="journal article" date="2016" name="Proc. Natl. Acad. Sci. U.S.A.">
        <title>Comparative genomics of biotechnologically important yeasts.</title>
        <authorList>
            <person name="Riley R."/>
            <person name="Haridas S."/>
            <person name="Wolfe K.H."/>
            <person name="Lopes M.R."/>
            <person name="Hittinger C.T."/>
            <person name="Goeker M."/>
            <person name="Salamov A.A."/>
            <person name="Wisecaver J.H."/>
            <person name="Long T.M."/>
            <person name="Calvey C.H."/>
            <person name="Aerts A.L."/>
            <person name="Barry K.W."/>
            <person name="Choi C."/>
            <person name="Clum A."/>
            <person name="Coughlan A.Y."/>
            <person name="Deshpande S."/>
            <person name="Douglass A.P."/>
            <person name="Hanson S.J."/>
            <person name="Klenk H.-P."/>
            <person name="LaButti K.M."/>
            <person name="Lapidus A."/>
            <person name="Lindquist E.A."/>
            <person name="Lipzen A.M."/>
            <person name="Meier-Kolthoff J.P."/>
            <person name="Ohm R.A."/>
            <person name="Otillar R.P."/>
            <person name="Pangilinan J.L."/>
            <person name="Peng Y."/>
            <person name="Rokas A."/>
            <person name="Rosa C.A."/>
            <person name="Scheuner C."/>
            <person name="Sibirny A.A."/>
            <person name="Slot J.C."/>
            <person name="Stielow J.B."/>
            <person name="Sun H."/>
            <person name="Kurtzman C.P."/>
            <person name="Blackwell M."/>
            <person name="Grigoriev I.V."/>
            <person name="Jeffries T.W."/>
        </authorList>
    </citation>
    <scope>NUCLEOTIDE SEQUENCE [LARGE SCALE GENOMIC DNA]</scope>
    <source>
        <strain evidence="9 10">NRRL Y-11557</strain>
    </source>
</reference>
<dbReference type="GO" id="GO:0005654">
    <property type="term" value="C:nucleoplasm"/>
    <property type="evidence" value="ECO:0007669"/>
    <property type="project" value="TreeGrafter"/>
</dbReference>
<dbReference type="EMBL" id="KV454298">
    <property type="protein sequence ID" value="ODQ71235.1"/>
    <property type="molecule type" value="Genomic_DNA"/>
</dbReference>
<proteinExistence type="predicted"/>
<dbReference type="Proteomes" id="UP000094385">
    <property type="component" value="Unassembled WGS sequence"/>
</dbReference>
<evidence type="ECO:0000256" key="6">
    <source>
        <dbReference type="SAM" id="MobiDB-lite"/>
    </source>
</evidence>
<evidence type="ECO:0000256" key="5">
    <source>
        <dbReference type="ARBA" id="ARBA00033464"/>
    </source>
</evidence>
<feature type="domain" description="Ribonuclease H2 subunit B wHTH" evidence="7">
    <location>
        <begin position="106"/>
        <end position="234"/>
    </location>
</feature>
<evidence type="ECO:0000313" key="9">
    <source>
        <dbReference type="EMBL" id="ODQ71235.1"/>
    </source>
</evidence>
<dbReference type="Pfam" id="PF09468">
    <property type="entry name" value="RNase_H2-Ydr279"/>
    <property type="match status" value="1"/>
</dbReference>
<evidence type="ECO:0000256" key="4">
    <source>
        <dbReference type="ARBA" id="ARBA00024778"/>
    </source>
</evidence>
<comment type="subcellular location">
    <subcellularLocation>
        <location evidence="1">Nucleus</location>
    </subcellularLocation>
</comment>
<organism evidence="9 10">
    <name type="scientific">Lipomyces starkeyi NRRL Y-11557</name>
    <dbReference type="NCBI Taxonomy" id="675824"/>
    <lineage>
        <taxon>Eukaryota</taxon>
        <taxon>Fungi</taxon>
        <taxon>Dikarya</taxon>
        <taxon>Ascomycota</taxon>
        <taxon>Saccharomycotina</taxon>
        <taxon>Lipomycetes</taxon>
        <taxon>Lipomycetales</taxon>
        <taxon>Lipomycetaceae</taxon>
        <taxon>Lipomyces</taxon>
    </lineage>
</organism>
<dbReference type="GO" id="GO:0032299">
    <property type="term" value="C:ribonuclease H2 complex"/>
    <property type="evidence" value="ECO:0007669"/>
    <property type="project" value="InterPro"/>
</dbReference>
<dbReference type="STRING" id="675824.A0A1E3Q0L5"/>
<dbReference type="Gene3D" id="1.10.20.120">
    <property type="match status" value="1"/>
</dbReference>
<dbReference type="InterPro" id="IPR041195">
    <property type="entry name" value="Rnh202_N"/>
</dbReference>
<evidence type="ECO:0000259" key="7">
    <source>
        <dbReference type="Pfam" id="PF09468"/>
    </source>
</evidence>
<sequence>MSRLFIIPAGNGSDNSVSSIITLPHPSTAVQTRYLLTRSPLAIHELTIIDHPTPHSTLISDASSLDCDAAPTPLSPASETSSTEQDTGCVISSAKVHIATRVAPFFFLLRVLLQHEAQYRAWEDIFDCLHLETPVYRHISALLEPELEKIADAVEPAPGLRCYRLSRDKLFRLLSSRITRMTDKLPAILTKTHVTSKLAPVRFDESTPDEMYVRARRQVAITILAGYLPSSLAKAFVAGFESEKRVLDEFVSRLKEARAQEMMRQMMIAGAGNGKRKFEDEDKDEALTNKKTGKNGHASNGVRKLKKADTTGMSKLSMFFNKK</sequence>
<feature type="region of interest" description="Disordered" evidence="6">
    <location>
        <begin position="272"/>
        <end position="309"/>
    </location>
</feature>
<keyword evidence="3" id="KW-0539">Nucleus</keyword>
<dbReference type="GO" id="GO:0006401">
    <property type="term" value="P:RNA catabolic process"/>
    <property type="evidence" value="ECO:0007669"/>
    <property type="project" value="TreeGrafter"/>
</dbReference>
<protein>
    <recommendedName>
        <fullName evidence="2">Ribonuclease H2 subunit B</fullName>
    </recommendedName>
    <alternativeName>
        <fullName evidence="5">Ribonuclease HI subunit B</fullName>
    </alternativeName>
</protein>
<gene>
    <name evidence="9" type="ORF">LIPSTDRAFT_5252</name>
</gene>
<evidence type="ECO:0000313" key="10">
    <source>
        <dbReference type="Proteomes" id="UP000094385"/>
    </source>
</evidence>
<name>A0A1E3Q0L5_LIPST</name>
<dbReference type="InterPro" id="IPR019024">
    <property type="entry name" value="RNase_H2_suB_wHTH"/>
</dbReference>
<dbReference type="Pfam" id="PF17745">
    <property type="entry name" value="Ydr279_N"/>
    <property type="match status" value="1"/>
</dbReference>
<evidence type="ECO:0000256" key="2">
    <source>
        <dbReference type="ARBA" id="ARBA00019062"/>
    </source>
</evidence>
<dbReference type="PANTHER" id="PTHR13383:SF11">
    <property type="entry name" value="RIBONUCLEASE H2 SUBUNIT B"/>
    <property type="match status" value="1"/>
</dbReference>